<evidence type="ECO:0000256" key="2">
    <source>
        <dbReference type="ARBA" id="ARBA00010790"/>
    </source>
</evidence>
<dbReference type="Gene3D" id="3.50.50.60">
    <property type="entry name" value="FAD/NAD(P)-binding domain"/>
    <property type="match status" value="1"/>
</dbReference>
<keyword evidence="3 6" id="KW-0285">Flavoprotein</keyword>
<evidence type="ECO:0000256" key="1">
    <source>
        <dbReference type="ARBA" id="ARBA00001974"/>
    </source>
</evidence>
<dbReference type="InterPro" id="IPR012132">
    <property type="entry name" value="GMC_OxRdtase"/>
</dbReference>
<dbReference type="RefSeq" id="WP_125053691.1">
    <property type="nucleotide sequence ID" value="NZ_BHZD01000001.1"/>
</dbReference>
<dbReference type="InterPro" id="IPR007867">
    <property type="entry name" value="GMC_OxRtase_C"/>
</dbReference>
<evidence type="ECO:0000313" key="9">
    <source>
        <dbReference type="Proteomes" id="UP000286746"/>
    </source>
</evidence>
<dbReference type="GO" id="GO:0050660">
    <property type="term" value="F:flavin adenine dinucleotide binding"/>
    <property type="evidence" value="ECO:0007669"/>
    <property type="project" value="InterPro"/>
</dbReference>
<organism evidence="8 9">
    <name type="scientific">Streptomyces paromomycinus</name>
    <name type="common">Streptomyces rimosus subsp. paromomycinus</name>
    <dbReference type="NCBI Taxonomy" id="92743"/>
    <lineage>
        <taxon>Bacteria</taxon>
        <taxon>Bacillati</taxon>
        <taxon>Actinomycetota</taxon>
        <taxon>Actinomycetes</taxon>
        <taxon>Kitasatosporales</taxon>
        <taxon>Streptomycetaceae</taxon>
        <taxon>Streptomyces</taxon>
    </lineage>
</organism>
<dbReference type="PIRSF" id="PIRSF000137">
    <property type="entry name" value="Alcohol_oxidase"/>
    <property type="match status" value="1"/>
</dbReference>
<evidence type="ECO:0000313" key="8">
    <source>
        <dbReference type="EMBL" id="GCD42276.1"/>
    </source>
</evidence>
<dbReference type="PROSITE" id="PS00623">
    <property type="entry name" value="GMC_OXRED_1"/>
    <property type="match status" value="1"/>
</dbReference>
<evidence type="ECO:0000256" key="3">
    <source>
        <dbReference type="ARBA" id="ARBA00022630"/>
    </source>
</evidence>
<gene>
    <name evidence="8" type="ORF">GKJPGBOP_01935</name>
</gene>
<dbReference type="Proteomes" id="UP000286746">
    <property type="component" value="Unassembled WGS sequence"/>
</dbReference>
<comment type="similarity">
    <text evidence="2 6">Belongs to the GMC oxidoreductase family.</text>
</comment>
<protein>
    <submittedName>
        <fullName evidence="8">Choline dehydrogenase</fullName>
    </submittedName>
</protein>
<feature type="binding site" evidence="5">
    <location>
        <begin position="89"/>
        <end position="92"/>
    </location>
    <ligand>
        <name>FAD</name>
        <dbReference type="ChEBI" id="CHEBI:57692"/>
    </ligand>
</feature>
<dbReference type="AlphaFoldDB" id="A0A401VYZ8"/>
<dbReference type="SUPFAM" id="SSF51905">
    <property type="entry name" value="FAD/NAD(P)-binding domain"/>
    <property type="match status" value="1"/>
</dbReference>
<dbReference type="Pfam" id="PF05199">
    <property type="entry name" value="GMC_oxred_C"/>
    <property type="match status" value="1"/>
</dbReference>
<sequence length="516" mass="53434">MPGFDFVIVGAGTAGCVLAARLSQDVNTHVLLIEAGGSEVLPAQISPPAWPTLLQTPANWGDVTVEQAATGTSVRLPRGRGLGGSSAINGMVFARGHRLGYDRWPGQGAKGWGFDDLLPYFRRSETAVGRDPALRGSDGPLSVGPADPPHPVIEACLEAAAETGYARAADISGGLEEGFGLTDLNIVDGRRQSAADAYLAPALERPNLSVVTNALVRRLRISGGSCVGVEYRTGTDEVTVDCAGEVVLTAGVIGSAQLLLLSGIGPQAHLADVGVTTVLDLPGVGADLHDHPIVSVTSSAARPLPPRRNNHGEAIGLLRSDPAVEEPDLQVVFVDLPSHPTSATDPEDGYTIAVSAIRPCSRGTLRLASDDPGAAPVLDPGFYTDERDLAAVVAGVRLVREIGHAPALAPWRGREVLPGPDAHDDEALRAFVRRTLTSYCHPVGTCRMGADPLSVTGPDLRVHGIDGLRVADASVFPSIPSANTVATVYAVAERAADLLRGTDSGRASSSACCPPG</sequence>
<dbReference type="InterPro" id="IPR036188">
    <property type="entry name" value="FAD/NAD-bd_sf"/>
</dbReference>
<comment type="caution">
    <text evidence="8">The sequence shown here is derived from an EMBL/GenBank/DDBJ whole genome shotgun (WGS) entry which is preliminary data.</text>
</comment>
<proteinExistence type="inferred from homology"/>
<evidence type="ECO:0000259" key="7">
    <source>
        <dbReference type="PROSITE" id="PS00623"/>
    </source>
</evidence>
<feature type="binding site" evidence="5">
    <location>
        <position position="216"/>
    </location>
    <ligand>
        <name>FAD</name>
        <dbReference type="ChEBI" id="CHEBI:57692"/>
    </ligand>
</feature>
<dbReference type="SUPFAM" id="SSF54373">
    <property type="entry name" value="FAD-linked reductases, C-terminal domain"/>
    <property type="match status" value="1"/>
</dbReference>
<evidence type="ECO:0000256" key="6">
    <source>
        <dbReference type="RuleBase" id="RU003968"/>
    </source>
</evidence>
<name>A0A401VYZ8_STREY</name>
<accession>A0A401VYZ8</accession>
<keyword evidence="4 5" id="KW-0274">FAD</keyword>
<evidence type="ECO:0000256" key="4">
    <source>
        <dbReference type="ARBA" id="ARBA00022827"/>
    </source>
</evidence>
<feature type="binding site" evidence="5">
    <location>
        <position position="439"/>
    </location>
    <ligand>
        <name>substrate</name>
    </ligand>
</feature>
<dbReference type="PANTHER" id="PTHR11552">
    <property type="entry name" value="GLUCOSE-METHANOL-CHOLINE GMC OXIDOREDUCTASE"/>
    <property type="match status" value="1"/>
</dbReference>
<dbReference type="EMBL" id="BHZD01000001">
    <property type="protein sequence ID" value="GCD42276.1"/>
    <property type="molecule type" value="Genomic_DNA"/>
</dbReference>
<reference evidence="8 9" key="1">
    <citation type="submission" date="2018-11" db="EMBL/GenBank/DDBJ databases">
        <title>Whole genome sequence of Streptomyces paromomycinus NBRC 15454(T).</title>
        <authorList>
            <person name="Komaki H."/>
            <person name="Tamura T."/>
        </authorList>
    </citation>
    <scope>NUCLEOTIDE SEQUENCE [LARGE SCALE GENOMIC DNA]</scope>
    <source>
        <strain evidence="8 9">NBRC 15454</strain>
    </source>
</reference>
<dbReference type="GO" id="GO:0016614">
    <property type="term" value="F:oxidoreductase activity, acting on CH-OH group of donors"/>
    <property type="evidence" value="ECO:0007669"/>
    <property type="project" value="InterPro"/>
</dbReference>
<dbReference type="Gene3D" id="3.30.560.10">
    <property type="entry name" value="Glucose Oxidase, domain 3"/>
    <property type="match status" value="1"/>
</dbReference>
<dbReference type="PANTHER" id="PTHR11552:SF147">
    <property type="entry name" value="CHOLINE DEHYDROGENASE, MITOCHONDRIAL"/>
    <property type="match status" value="1"/>
</dbReference>
<feature type="domain" description="Glucose-methanol-choline oxidoreductase N-terminal" evidence="7">
    <location>
        <begin position="79"/>
        <end position="102"/>
    </location>
</feature>
<comment type="cofactor">
    <cofactor evidence="1 5">
        <name>FAD</name>
        <dbReference type="ChEBI" id="CHEBI:57692"/>
    </cofactor>
</comment>
<dbReference type="Pfam" id="PF00732">
    <property type="entry name" value="GMC_oxred_N"/>
    <property type="match status" value="1"/>
</dbReference>
<dbReference type="InterPro" id="IPR000172">
    <property type="entry name" value="GMC_OxRdtase_N"/>
</dbReference>
<keyword evidence="9" id="KW-1185">Reference proteome</keyword>
<evidence type="ECO:0000256" key="5">
    <source>
        <dbReference type="PIRSR" id="PIRSR000137-2"/>
    </source>
</evidence>